<dbReference type="PATRIC" id="fig|1603606.3.peg.2875"/>
<dbReference type="PANTHER" id="PTHR48079:SF6">
    <property type="entry name" value="NAD(P)-BINDING DOMAIN-CONTAINING PROTEIN-RELATED"/>
    <property type="match status" value="1"/>
</dbReference>
<dbReference type="AlphaFoldDB" id="A0A0M4DJR5"/>
<dbReference type="GO" id="GO:0016616">
    <property type="term" value="F:oxidoreductase activity, acting on the CH-OH group of donors, NAD or NADP as acceptor"/>
    <property type="evidence" value="ECO:0007669"/>
    <property type="project" value="InterPro"/>
</dbReference>
<evidence type="ECO:0000313" key="2">
    <source>
        <dbReference type="EMBL" id="ALC17395.1"/>
    </source>
</evidence>
<dbReference type="InterPro" id="IPR036291">
    <property type="entry name" value="NAD(P)-bd_dom_sf"/>
</dbReference>
<evidence type="ECO:0000313" key="3">
    <source>
        <dbReference type="Proteomes" id="UP000057158"/>
    </source>
</evidence>
<dbReference type="STRING" id="1603606.DSOUD_2643"/>
<dbReference type="InterPro" id="IPR051783">
    <property type="entry name" value="NAD(P)-dependent_oxidoreduct"/>
</dbReference>
<dbReference type="GO" id="GO:0006694">
    <property type="term" value="P:steroid biosynthetic process"/>
    <property type="evidence" value="ECO:0007669"/>
    <property type="project" value="InterPro"/>
</dbReference>
<protein>
    <submittedName>
        <fullName evidence="2">Nucleoside-diphosphate-sugar epimerase</fullName>
    </submittedName>
</protein>
<evidence type="ECO:0000259" key="1">
    <source>
        <dbReference type="Pfam" id="PF01073"/>
    </source>
</evidence>
<reference evidence="2 3" key="1">
    <citation type="submission" date="2015-07" db="EMBL/GenBank/DDBJ databases">
        <title>Isolation and Genomic Characterization of a Novel Halophilic Metal-Reducing Deltaproteobacterium from the Deep Subsurface.</title>
        <authorList>
            <person name="Badalamenti J.P."/>
            <person name="Summers Z.M."/>
            <person name="Gralnick J.A."/>
            <person name="Bond D.R."/>
        </authorList>
    </citation>
    <scope>NUCLEOTIDE SEQUENCE [LARGE SCALE GENOMIC DNA]</scope>
    <source>
        <strain evidence="2 3">WTL</strain>
    </source>
</reference>
<name>A0A0M4DJR5_9BACT</name>
<dbReference type="Gene3D" id="3.40.50.720">
    <property type="entry name" value="NAD(P)-binding Rossmann-like Domain"/>
    <property type="match status" value="1"/>
</dbReference>
<feature type="domain" description="3-beta hydroxysteroid dehydrogenase/isomerase" evidence="1">
    <location>
        <begin position="4"/>
        <end position="250"/>
    </location>
</feature>
<dbReference type="SUPFAM" id="SSF51735">
    <property type="entry name" value="NAD(P)-binding Rossmann-fold domains"/>
    <property type="match status" value="1"/>
</dbReference>
<dbReference type="EMBL" id="CP010802">
    <property type="protein sequence ID" value="ALC17395.1"/>
    <property type="molecule type" value="Genomic_DNA"/>
</dbReference>
<proteinExistence type="predicted"/>
<dbReference type="PANTHER" id="PTHR48079">
    <property type="entry name" value="PROTEIN YEEZ"/>
    <property type="match status" value="1"/>
</dbReference>
<dbReference type="RefSeq" id="WP_053551403.1">
    <property type="nucleotide sequence ID" value="NZ_CP010802.1"/>
</dbReference>
<dbReference type="Proteomes" id="UP000057158">
    <property type="component" value="Chromosome"/>
</dbReference>
<dbReference type="GO" id="GO:0005737">
    <property type="term" value="C:cytoplasm"/>
    <property type="evidence" value="ECO:0007669"/>
    <property type="project" value="TreeGrafter"/>
</dbReference>
<dbReference type="OrthoDB" id="9814124at2"/>
<dbReference type="GO" id="GO:0004029">
    <property type="term" value="F:aldehyde dehydrogenase (NAD+) activity"/>
    <property type="evidence" value="ECO:0007669"/>
    <property type="project" value="TreeGrafter"/>
</dbReference>
<dbReference type="KEGG" id="des:DSOUD_2643"/>
<accession>A0A0M4DJR5</accession>
<dbReference type="InterPro" id="IPR002225">
    <property type="entry name" value="3Beta_OHSteriod_DH/Estase"/>
</dbReference>
<gene>
    <name evidence="2" type="primary">hpnA</name>
    <name evidence="2" type="ORF">DSOUD_2643</name>
</gene>
<keyword evidence="3" id="KW-1185">Reference proteome</keyword>
<dbReference type="Pfam" id="PF01073">
    <property type="entry name" value="3Beta_HSD"/>
    <property type="match status" value="1"/>
</dbReference>
<sequence length="329" mass="35504">MKALVTGGGGFLGKAIVKMLIERGDTVRSFSRTPHPELTDLGVEHACGALEDAVAVSAAAKGCDIVFHVAAKAGVWGAFEDFYRTNVTGTANVIAACREQSIGRLVYTSSPSVVFDGSDMEGVDESVPYPEHFEAFYPRTKAEAEKLVLAANDASLATVALRPHLIWGPGDNHLVPRILERGKKGALRKIGSKECLVDTIYVDNAARAHLQAADHLAVGSPVAGKAYFLSQGEPLPVWEVVNRILAAGGLPPVRRTISPRIAYAAGALLETIYRTFSLPGEPRMTRFLARELSTAHWFDLSAARRDFGFDPQVSFDEGMDRLKRSLTKG</sequence>
<organism evidence="2 3">
    <name type="scientific">Desulfuromonas soudanensis</name>
    <dbReference type="NCBI Taxonomy" id="1603606"/>
    <lineage>
        <taxon>Bacteria</taxon>
        <taxon>Pseudomonadati</taxon>
        <taxon>Thermodesulfobacteriota</taxon>
        <taxon>Desulfuromonadia</taxon>
        <taxon>Desulfuromonadales</taxon>
        <taxon>Desulfuromonadaceae</taxon>
        <taxon>Desulfuromonas</taxon>
    </lineage>
</organism>